<dbReference type="EMBL" id="CP151266">
    <property type="protein sequence ID" value="WZH50048.1"/>
    <property type="molecule type" value="Genomic_DNA"/>
</dbReference>
<dbReference type="InterPro" id="IPR051411">
    <property type="entry name" value="Polyketide_trans_af380"/>
</dbReference>
<dbReference type="Pfam" id="PF12146">
    <property type="entry name" value="Hydrolase_4"/>
    <property type="match status" value="1"/>
</dbReference>
<dbReference type="PANTHER" id="PTHR47751:SF1">
    <property type="entry name" value="SUPERFAMILY HYDROLASE, PUTATIVE (AFU_ORTHOLOGUE AFUA_2G16580)-RELATED"/>
    <property type="match status" value="1"/>
</dbReference>
<dbReference type="InterPro" id="IPR022742">
    <property type="entry name" value="Hydrolase_4"/>
</dbReference>
<keyword evidence="4" id="KW-1185">Reference proteome</keyword>
<evidence type="ECO:0000259" key="2">
    <source>
        <dbReference type="Pfam" id="PF12146"/>
    </source>
</evidence>
<dbReference type="GO" id="GO:0016787">
    <property type="term" value="F:hydrolase activity"/>
    <property type="evidence" value="ECO:0007669"/>
    <property type="project" value="UniProtKB-KW"/>
</dbReference>
<organism evidence="3 4">
    <name type="scientific">Fusarium acuminatum</name>
    <dbReference type="NCBI Taxonomy" id="5515"/>
    <lineage>
        <taxon>Eukaryota</taxon>
        <taxon>Fungi</taxon>
        <taxon>Dikarya</taxon>
        <taxon>Ascomycota</taxon>
        <taxon>Pezizomycotina</taxon>
        <taxon>Sordariomycetes</taxon>
        <taxon>Hypocreomycetidae</taxon>
        <taxon>Hypocreales</taxon>
        <taxon>Nectriaceae</taxon>
        <taxon>Fusarium</taxon>
        <taxon>Fusarium tricinctum species complex</taxon>
    </lineage>
</organism>
<sequence length="315" mass="34169">MTTIQKVTFPSRGLQLAANLFLLPVDEQLPDRKHAAVIVGHQGTRIKEQAPGLYAETLATAGYVALAFDAAHWGESEGIPRGLEDPSQSVEDFKCAVTFLSQLGDAVVDPSRIGVVGIRASGGYSVFAAATDIRIKAIAGISPMCNGRFTRAGLKDPATGIINRETLHQQLAYAANSRLQEAKGHPAPVHNTLDGRASVFSNPKEDIKGYYSSPLWSHPRCTNEMVIGSVELLVSFDAFQHIEWISPRPVLFVAGSEAVTLPFVKEAFQRAVEPKELVIMSGKYHVDLYQDVSETGPNLVSFFAESLSRAMTAFK</sequence>
<dbReference type="SUPFAM" id="SSF53474">
    <property type="entry name" value="alpha/beta-Hydrolases"/>
    <property type="match status" value="1"/>
</dbReference>
<accession>A0ABZ2XDX5</accession>
<evidence type="ECO:0000313" key="3">
    <source>
        <dbReference type="EMBL" id="WZH50048.1"/>
    </source>
</evidence>
<gene>
    <name evidence="3" type="ORF">QYS62_011283</name>
</gene>
<dbReference type="PANTHER" id="PTHR47751">
    <property type="entry name" value="SUPERFAMILY HYDROLASE, PUTATIVE (AFU_ORTHOLOGUE AFUA_2G16580)-RELATED"/>
    <property type="match status" value="1"/>
</dbReference>
<dbReference type="Proteomes" id="UP001489902">
    <property type="component" value="Chromosome 7"/>
</dbReference>
<feature type="domain" description="Serine aminopeptidase S33" evidence="2">
    <location>
        <begin position="54"/>
        <end position="285"/>
    </location>
</feature>
<evidence type="ECO:0000313" key="4">
    <source>
        <dbReference type="Proteomes" id="UP001489902"/>
    </source>
</evidence>
<evidence type="ECO:0000256" key="1">
    <source>
        <dbReference type="ARBA" id="ARBA00029464"/>
    </source>
</evidence>
<protein>
    <submittedName>
        <fullName evidence="3">Hydrolase_4 domain-containing protein</fullName>
    </submittedName>
</protein>
<proteinExistence type="inferred from homology"/>
<name>A0ABZ2XDX5_9HYPO</name>
<reference evidence="3 4" key="1">
    <citation type="submission" date="2024-04" db="EMBL/GenBank/DDBJ databases">
        <title>Complete genome sequence of Fusarium acuminatum.</title>
        <authorList>
            <person name="Lan B."/>
        </authorList>
    </citation>
    <scope>NUCLEOTIDE SEQUENCE [LARGE SCALE GENOMIC DNA]</scope>
    <source>
        <strain evidence="3">1A</strain>
    </source>
</reference>
<dbReference type="Gene3D" id="1.10.10.800">
    <property type="match status" value="1"/>
</dbReference>
<keyword evidence="3" id="KW-0378">Hydrolase</keyword>
<dbReference type="InterPro" id="IPR029058">
    <property type="entry name" value="AB_hydrolase_fold"/>
</dbReference>
<comment type="similarity">
    <text evidence="1">Belongs to the polyketide transferase af380 family.</text>
</comment>
<dbReference type="Gene3D" id="3.40.50.1820">
    <property type="entry name" value="alpha/beta hydrolase"/>
    <property type="match status" value="1"/>
</dbReference>